<accession>A0A1A8XBG4</accession>
<proteinExistence type="predicted"/>
<evidence type="ECO:0000313" key="3">
    <source>
        <dbReference type="Proteomes" id="UP000078546"/>
    </source>
</evidence>
<dbReference type="EMBL" id="FLQV01003498">
    <property type="protein sequence ID" value="SBT02536.1"/>
    <property type="molecule type" value="Genomic_DNA"/>
</dbReference>
<name>A0A1A8XBG4_PLAOA</name>
<reference evidence="2" key="1">
    <citation type="submission" date="2016-05" db="EMBL/GenBank/DDBJ databases">
        <authorList>
            <person name="Lavstsen T."/>
            <person name="Jespersen J.S."/>
        </authorList>
    </citation>
    <scope>NUCLEOTIDE SEQUENCE [LARGE SCALE GENOMIC DNA]</scope>
</reference>
<evidence type="ECO:0000313" key="1">
    <source>
        <dbReference type="EMBL" id="SBS91505.1"/>
    </source>
</evidence>
<dbReference type="EMBL" id="FLQU01001114">
    <property type="protein sequence ID" value="SBS91505.1"/>
    <property type="molecule type" value="Genomic_DNA"/>
</dbReference>
<protein>
    <submittedName>
        <fullName evidence="2">PIR Superfamily Protein</fullName>
    </submittedName>
</protein>
<organism evidence="2 3">
    <name type="scientific">Plasmodium ovale curtisi</name>
    <dbReference type="NCBI Taxonomy" id="864141"/>
    <lineage>
        <taxon>Eukaryota</taxon>
        <taxon>Sar</taxon>
        <taxon>Alveolata</taxon>
        <taxon>Apicomplexa</taxon>
        <taxon>Aconoidasida</taxon>
        <taxon>Haemosporida</taxon>
        <taxon>Plasmodiidae</taxon>
        <taxon>Plasmodium</taxon>
        <taxon>Plasmodium (Plasmodium)</taxon>
    </lineage>
</organism>
<gene>
    <name evidence="2" type="ORF">POVCU1_078030</name>
    <name evidence="1" type="ORF">POVCU2_0067900</name>
</gene>
<evidence type="ECO:0000313" key="2">
    <source>
        <dbReference type="EMBL" id="SBT02536.1"/>
    </source>
</evidence>
<sequence length="109" mass="12606">MSECRKNIDYKSESYCIYERFEEEMIALGTSGKCDNTESNAADKLSCSIQNILDNLDQFCSHSGKIHHEKIIEKFTAQEIYNKFEAEKEDTAVSNACFNDIKILEEKYK</sequence>
<dbReference type="AlphaFoldDB" id="A0A1A8XBG4"/>
<evidence type="ECO:0000313" key="4">
    <source>
        <dbReference type="Proteomes" id="UP000078560"/>
    </source>
</evidence>
<dbReference type="Proteomes" id="UP000078560">
    <property type="component" value="Unassembled WGS sequence"/>
</dbReference>
<reference evidence="3 4" key="2">
    <citation type="submission" date="2016-05" db="EMBL/GenBank/DDBJ databases">
        <authorList>
            <person name="Naeem Raeece"/>
        </authorList>
    </citation>
    <scope>NUCLEOTIDE SEQUENCE [LARGE SCALE GENOMIC DNA]</scope>
</reference>
<dbReference type="Proteomes" id="UP000078546">
    <property type="component" value="Unassembled WGS sequence"/>
</dbReference>